<accession>A0ABU4RL68</accession>
<protein>
    <recommendedName>
        <fullName evidence="6">Ribosomal protein L11 methyltransferase</fullName>
        <shortName evidence="6">L11 Mtase</shortName>
        <ecNumber evidence="6">2.1.1.-</ecNumber>
    </recommendedName>
</protein>
<evidence type="ECO:0000313" key="8">
    <source>
        <dbReference type="Proteomes" id="UP001274321"/>
    </source>
</evidence>
<keyword evidence="4 6" id="KW-0808">Transferase</keyword>
<gene>
    <name evidence="6" type="primary">prmA</name>
    <name evidence="7" type="ORF">SCD90_05850</name>
</gene>
<dbReference type="InterPro" id="IPR050078">
    <property type="entry name" value="Ribosomal_L11_MeTrfase_PrmA"/>
</dbReference>
<feature type="binding site" evidence="6">
    <location>
        <position position="160"/>
    </location>
    <ligand>
        <name>S-adenosyl-L-methionine</name>
        <dbReference type="ChEBI" id="CHEBI:59789"/>
    </ligand>
</feature>
<dbReference type="InterPro" id="IPR029063">
    <property type="entry name" value="SAM-dependent_MTases_sf"/>
</dbReference>
<evidence type="ECO:0000256" key="2">
    <source>
        <dbReference type="ARBA" id="ARBA00022490"/>
    </source>
</evidence>
<evidence type="ECO:0000256" key="3">
    <source>
        <dbReference type="ARBA" id="ARBA00022603"/>
    </source>
</evidence>
<comment type="function">
    <text evidence="6">Methylates ribosomal protein L11.</text>
</comment>
<name>A0ABU4RL68_9HYPH</name>
<dbReference type="RefSeq" id="WP_319843688.1">
    <property type="nucleotide sequence ID" value="NZ_JAXAFJ010000002.1"/>
</dbReference>
<dbReference type="GO" id="GO:0032259">
    <property type="term" value="P:methylation"/>
    <property type="evidence" value="ECO:0007669"/>
    <property type="project" value="UniProtKB-KW"/>
</dbReference>
<sequence length="292" mass="31010">MPTAVLRIFAPQQRAEHIALLAEEMLTLDDLSIVVSETEPDDPMWRVDLFAGVNIAPSDLEAEVRAVLADEIDGCETRAEAIEDADWVAQSLAGLDPVLAGRFFVHGAHDRDHVPANAVGIQVEAALAFGTGHHGTTRGCLLAFDRLLKRTRPQRVLDLGTGTGVLGIAAAKALHIPVLASDIDAMSVVIARENAALNRAGQAVRVLHANGMQDRHIQTAAPYDLVFANILAGPLVALAPSIARAVMPGGVVILSGLLTHQERAVRAAYRAQGLIPVGRIVLNNWVTMTLAA</sequence>
<keyword evidence="5 6" id="KW-0949">S-adenosyl-L-methionine</keyword>
<comment type="similarity">
    <text evidence="1 6">Belongs to the methyltransferase superfamily. PrmA family.</text>
</comment>
<dbReference type="Pfam" id="PF06325">
    <property type="entry name" value="PrmA"/>
    <property type="match status" value="1"/>
</dbReference>
<proteinExistence type="inferred from homology"/>
<keyword evidence="8" id="KW-1185">Reference proteome</keyword>
<feature type="binding site" evidence="6">
    <location>
        <position position="182"/>
    </location>
    <ligand>
        <name>S-adenosyl-L-methionine</name>
        <dbReference type="ChEBI" id="CHEBI:59789"/>
    </ligand>
</feature>
<dbReference type="InterPro" id="IPR004498">
    <property type="entry name" value="Ribosomal_PrmA_MeTrfase"/>
</dbReference>
<feature type="binding site" evidence="6">
    <location>
        <position position="137"/>
    </location>
    <ligand>
        <name>S-adenosyl-L-methionine</name>
        <dbReference type="ChEBI" id="CHEBI:59789"/>
    </ligand>
</feature>
<keyword evidence="7" id="KW-0689">Ribosomal protein</keyword>
<dbReference type="PANTHER" id="PTHR43648">
    <property type="entry name" value="ELECTRON TRANSFER FLAVOPROTEIN BETA SUBUNIT LYSINE METHYLTRANSFERASE"/>
    <property type="match status" value="1"/>
</dbReference>
<dbReference type="CDD" id="cd02440">
    <property type="entry name" value="AdoMet_MTases"/>
    <property type="match status" value="1"/>
</dbReference>
<dbReference type="SUPFAM" id="SSF53335">
    <property type="entry name" value="S-adenosyl-L-methionine-dependent methyltransferases"/>
    <property type="match status" value="1"/>
</dbReference>
<evidence type="ECO:0000256" key="1">
    <source>
        <dbReference type="ARBA" id="ARBA00009741"/>
    </source>
</evidence>
<dbReference type="EC" id="2.1.1.-" evidence="6"/>
<keyword evidence="7" id="KW-0687">Ribonucleoprotein</keyword>
<dbReference type="HAMAP" id="MF_00735">
    <property type="entry name" value="Methyltr_PrmA"/>
    <property type="match status" value="1"/>
</dbReference>
<evidence type="ECO:0000313" key="7">
    <source>
        <dbReference type="EMBL" id="MDX6805579.1"/>
    </source>
</evidence>
<evidence type="ECO:0000256" key="6">
    <source>
        <dbReference type="HAMAP-Rule" id="MF_00735"/>
    </source>
</evidence>
<dbReference type="GO" id="GO:0005840">
    <property type="term" value="C:ribosome"/>
    <property type="evidence" value="ECO:0007669"/>
    <property type="project" value="UniProtKB-KW"/>
</dbReference>
<evidence type="ECO:0000256" key="5">
    <source>
        <dbReference type="ARBA" id="ARBA00022691"/>
    </source>
</evidence>
<keyword evidence="2 6" id="KW-0963">Cytoplasm</keyword>
<comment type="catalytic activity">
    <reaction evidence="6">
        <text>L-lysyl-[protein] + 3 S-adenosyl-L-methionine = N(6),N(6),N(6)-trimethyl-L-lysyl-[protein] + 3 S-adenosyl-L-homocysteine + 3 H(+)</text>
        <dbReference type="Rhea" id="RHEA:54192"/>
        <dbReference type="Rhea" id="RHEA-COMP:9752"/>
        <dbReference type="Rhea" id="RHEA-COMP:13826"/>
        <dbReference type="ChEBI" id="CHEBI:15378"/>
        <dbReference type="ChEBI" id="CHEBI:29969"/>
        <dbReference type="ChEBI" id="CHEBI:57856"/>
        <dbReference type="ChEBI" id="CHEBI:59789"/>
        <dbReference type="ChEBI" id="CHEBI:61961"/>
    </reaction>
</comment>
<keyword evidence="3 6" id="KW-0489">Methyltransferase</keyword>
<feature type="binding site" evidence="6">
    <location>
        <position position="229"/>
    </location>
    <ligand>
        <name>S-adenosyl-L-methionine</name>
        <dbReference type="ChEBI" id="CHEBI:59789"/>
    </ligand>
</feature>
<dbReference type="GO" id="GO:0008168">
    <property type="term" value="F:methyltransferase activity"/>
    <property type="evidence" value="ECO:0007669"/>
    <property type="project" value="UniProtKB-KW"/>
</dbReference>
<reference evidence="7 8" key="1">
    <citation type="submission" date="2023-11" db="EMBL/GenBank/DDBJ databases">
        <authorList>
            <person name="Bao R."/>
        </authorList>
    </citation>
    <scope>NUCLEOTIDE SEQUENCE [LARGE SCALE GENOMIC DNA]</scope>
    <source>
        <strain evidence="7 8">PJ23</strain>
    </source>
</reference>
<dbReference type="EMBL" id="JAXAFJ010000002">
    <property type="protein sequence ID" value="MDX6805579.1"/>
    <property type="molecule type" value="Genomic_DNA"/>
</dbReference>
<evidence type="ECO:0000256" key="4">
    <source>
        <dbReference type="ARBA" id="ARBA00022679"/>
    </source>
</evidence>
<dbReference type="NCBIfam" id="NF001784">
    <property type="entry name" value="PRK00517.2-1"/>
    <property type="match status" value="1"/>
</dbReference>
<comment type="caution">
    <text evidence="7">The sequence shown here is derived from an EMBL/GenBank/DDBJ whole genome shotgun (WGS) entry which is preliminary data.</text>
</comment>
<dbReference type="Gene3D" id="3.40.50.150">
    <property type="entry name" value="Vaccinia Virus protein VP39"/>
    <property type="match status" value="1"/>
</dbReference>
<dbReference type="Proteomes" id="UP001274321">
    <property type="component" value="Unassembled WGS sequence"/>
</dbReference>
<dbReference type="PANTHER" id="PTHR43648:SF1">
    <property type="entry name" value="ELECTRON TRANSFER FLAVOPROTEIN BETA SUBUNIT LYSINE METHYLTRANSFERASE"/>
    <property type="match status" value="1"/>
</dbReference>
<organism evidence="7 8">
    <name type="scientific">Terrihabitans rhizophilus</name>
    <dbReference type="NCBI Taxonomy" id="3092662"/>
    <lineage>
        <taxon>Bacteria</taxon>
        <taxon>Pseudomonadati</taxon>
        <taxon>Pseudomonadota</taxon>
        <taxon>Alphaproteobacteria</taxon>
        <taxon>Hyphomicrobiales</taxon>
        <taxon>Terrihabitans</taxon>
    </lineage>
</organism>
<comment type="subcellular location">
    <subcellularLocation>
        <location evidence="6">Cytoplasm</location>
    </subcellularLocation>
</comment>